<proteinExistence type="predicted"/>
<feature type="region of interest" description="Disordered" evidence="1">
    <location>
        <begin position="26"/>
        <end position="51"/>
    </location>
</feature>
<reference evidence="2" key="2">
    <citation type="submission" date="2020-11" db="EMBL/GenBank/DDBJ databases">
        <authorList>
            <person name="McCartney M.A."/>
            <person name="Auch B."/>
            <person name="Kono T."/>
            <person name="Mallez S."/>
            <person name="Becker A."/>
            <person name="Gohl D.M."/>
            <person name="Silverstein K.A.T."/>
            <person name="Koren S."/>
            <person name="Bechman K.B."/>
            <person name="Herman A."/>
            <person name="Abrahante J.E."/>
            <person name="Garbe J."/>
        </authorList>
    </citation>
    <scope>NUCLEOTIDE SEQUENCE</scope>
    <source>
        <strain evidence="2">Duluth1</strain>
        <tissue evidence="2">Whole animal</tissue>
    </source>
</reference>
<evidence type="ECO:0000313" key="2">
    <source>
        <dbReference type="EMBL" id="KAH3831656.1"/>
    </source>
</evidence>
<evidence type="ECO:0000313" key="3">
    <source>
        <dbReference type="Proteomes" id="UP000828390"/>
    </source>
</evidence>
<accession>A0A9D4HDY8</accession>
<sequence>MPAKDVYKQVSGIKKRTRMRHLTLQFEKNSGGGSPDPHQREGYIPSHNHPLRRPNVNLLPTYLILTSWDFDDAAKQLV</sequence>
<protein>
    <submittedName>
        <fullName evidence="2">Uncharacterized protein</fullName>
    </submittedName>
</protein>
<comment type="caution">
    <text evidence="2">The sequence shown here is derived from an EMBL/GenBank/DDBJ whole genome shotgun (WGS) entry which is preliminary data.</text>
</comment>
<reference evidence="2" key="1">
    <citation type="journal article" date="2019" name="bioRxiv">
        <title>The Genome of the Zebra Mussel, Dreissena polymorpha: A Resource for Invasive Species Research.</title>
        <authorList>
            <person name="McCartney M.A."/>
            <person name="Auch B."/>
            <person name="Kono T."/>
            <person name="Mallez S."/>
            <person name="Zhang Y."/>
            <person name="Obille A."/>
            <person name="Becker A."/>
            <person name="Abrahante J.E."/>
            <person name="Garbe J."/>
            <person name="Badalamenti J.P."/>
            <person name="Herman A."/>
            <person name="Mangelson H."/>
            <person name="Liachko I."/>
            <person name="Sullivan S."/>
            <person name="Sone E.D."/>
            <person name="Koren S."/>
            <person name="Silverstein K.A.T."/>
            <person name="Beckman K.B."/>
            <person name="Gohl D.M."/>
        </authorList>
    </citation>
    <scope>NUCLEOTIDE SEQUENCE</scope>
    <source>
        <strain evidence="2">Duluth1</strain>
        <tissue evidence="2">Whole animal</tissue>
    </source>
</reference>
<keyword evidence="3" id="KW-1185">Reference proteome</keyword>
<gene>
    <name evidence="2" type="ORF">DPMN_104926</name>
</gene>
<name>A0A9D4HDY8_DREPO</name>
<dbReference type="Proteomes" id="UP000828390">
    <property type="component" value="Unassembled WGS sequence"/>
</dbReference>
<organism evidence="2 3">
    <name type="scientific">Dreissena polymorpha</name>
    <name type="common">Zebra mussel</name>
    <name type="synonym">Mytilus polymorpha</name>
    <dbReference type="NCBI Taxonomy" id="45954"/>
    <lineage>
        <taxon>Eukaryota</taxon>
        <taxon>Metazoa</taxon>
        <taxon>Spiralia</taxon>
        <taxon>Lophotrochozoa</taxon>
        <taxon>Mollusca</taxon>
        <taxon>Bivalvia</taxon>
        <taxon>Autobranchia</taxon>
        <taxon>Heteroconchia</taxon>
        <taxon>Euheterodonta</taxon>
        <taxon>Imparidentia</taxon>
        <taxon>Neoheterodontei</taxon>
        <taxon>Myida</taxon>
        <taxon>Dreissenoidea</taxon>
        <taxon>Dreissenidae</taxon>
        <taxon>Dreissena</taxon>
    </lineage>
</organism>
<dbReference type="EMBL" id="JAIWYP010000004">
    <property type="protein sequence ID" value="KAH3831656.1"/>
    <property type="molecule type" value="Genomic_DNA"/>
</dbReference>
<dbReference type="AlphaFoldDB" id="A0A9D4HDY8"/>
<evidence type="ECO:0000256" key="1">
    <source>
        <dbReference type="SAM" id="MobiDB-lite"/>
    </source>
</evidence>